<dbReference type="Gene3D" id="3.30.470.20">
    <property type="entry name" value="ATP-grasp fold, B domain"/>
    <property type="match status" value="1"/>
</dbReference>
<evidence type="ECO:0000256" key="8">
    <source>
        <dbReference type="ARBA" id="ARBA00022741"/>
    </source>
</evidence>
<sequence length="243" mass="26554">YNLEELGDCLTRAITASPVGQVLVEQSVLGWKEIEFEVMRDCADNVIIITSMENVDPMGVHTGDSMVVAPSQTLSAREYTEYTNLCRRVIRKIDVTGGGVNIQFGGNPENGDIVIIEVNPRLSRSSALASKATGFPIARVATKLAIGMTLDEITNDITGKTLAYFEPTIDYCVFKVARFTFKKFPQTDPTINTSMKSVGEAMAIGRTFKEALQKGIRSLEIGRFGLGFDGKDHLVPPPKDDAE</sequence>
<evidence type="ECO:0000256" key="7">
    <source>
        <dbReference type="ARBA" id="ARBA00022737"/>
    </source>
</evidence>
<dbReference type="GO" id="GO:0006541">
    <property type="term" value="P:glutamine metabolic process"/>
    <property type="evidence" value="ECO:0007669"/>
    <property type="project" value="TreeGrafter"/>
</dbReference>
<evidence type="ECO:0000256" key="2">
    <source>
        <dbReference type="ARBA" id="ARBA00009799"/>
    </source>
</evidence>
<dbReference type="PROSITE" id="PS50975">
    <property type="entry name" value="ATP_GRASP"/>
    <property type="match status" value="1"/>
</dbReference>
<protein>
    <recommendedName>
        <fullName evidence="13">ATP-grasp domain-containing protein</fullName>
    </recommendedName>
</protein>
<dbReference type="InterPro" id="IPR005483">
    <property type="entry name" value="CPSase_dom"/>
</dbReference>
<evidence type="ECO:0000256" key="3">
    <source>
        <dbReference type="ARBA" id="ARBA00022571"/>
    </source>
</evidence>
<comment type="catalytic activity">
    <reaction evidence="11">
        <text>hydrogencarbonate + NH4(+) + 2 ATP = carbamoyl phosphate + 2 ADP + phosphate + 2 H(+)</text>
        <dbReference type="Rhea" id="RHEA:18029"/>
        <dbReference type="ChEBI" id="CHEBI:15378"/>
        <dbReference type="ChEBI" id="CHEBI:17544"/>
        <dbReference type="ChEBI" id="CHEBI:28938"/>
        <dbReference type="ChEBI" id="CHEBI:30616"/>
        <dbReference type="ChEBI" id="CHEBI:43474"/>
        <dbReference type="ChEBI" id="CHEBI:58228"/>
        <dbReference type="ChEBI" id="CHEBI:456216"/>
        <dbReference type="EC" id="6.3.4.16"/>
    </reaction>
</comment>
<dbReference type="GO" id="GO:0006526">
    <property type="term" value="P:L-arginine biosynthetic process"/>
    <property type="evidence" value="ECO:0007669"/>
    <property type="project" value="UniProtKB-KW"/>
</dbReference>
<keyword evidence="5" id="KW-0028">Amino-acid biosynthesis</keyword>
<dbReference type="GO" id="GO:0046872">
    <property type="term" value="F:metal ion binding"/>
    <property type="evidence" value="ECO:0007669"/>
    <property type="project" value="UniProtKB-KW"/>
</dbReference>
<evidence type="ECO:0000256" key="6">
    <source>
        <dbReference type="ARBA" id="ARBA00022723"/>
    </source>
</evidence>
<evidence type="ECO:0000259" key="13">
    <source>
        <dbReference type="PROSITE" id="PS50975"/>
    </source>
</evidence>
<keyword evidence="8" id="KW-0547">Nucleotide-binding</keyword>
<organism evidence="14">
    <name type="scientific">marine sediment metagenome</name>
    <dbReference type="NCBI Taxonomy" id="412755"/>
    <lineage>
        <taxon>unclassified sequences</taxon>
        <taxon>metagenomes</taxon>
        <taxon>ecological metagenomes</taxon>
    </lineage>
</organism>
<gene>
    <name evidence="14" type="ORF">S01H1_72183</name>
</gene>
<evidence type="ECO:0000256" key="5">
    <source>
        <dbReference type="ARBA" id="ARBA00022605"/>
    </source>
</evidence>
<keyword evidence="9" id="KW-0067">ATP-binding</keyword>
<evidence type="ECO:0000256" key="1">
    <source>
        <dbReference type="ARBA" id="ARBA00005077"/>
    </source>
</evidence>
<comment type="pathway">
    <text evidence="1">Amino-acid biosynthesis; L-arginine biosynthesis; carbamoyl phosphate from bicarbonate: step 1/1.</text>
</comment>
<dbReference type="GO" id="GO:0005737">
    <property type="term" value="C:cytoplasm"/>
    <property type="evidence" value="ECO:0007669"/>
    <property type="project" value="TreeGrafter"/>
</dbReference>
<dbReference type="InterPro" id="IPR011761">
    <property type="entry name" value="ATP-grasp"/>
</dbReference>
<name>X0WQ59_9ZZZZ</name>
<comment type="caution">
    <text evidence="14">The sequence shown here is derived from an EMBL/GenBank/DDBJ whole genome shotgun (WGS) entry which is preliminary data.</text>
</comment>
<keyword evidence="3" id="KW-0055">Arginine biosynthesis</keyword>
<dbReference type="FunFam" id="3.30.470.20:FF:000026">
    <property type="entry name" value="Carbamoyl-phosphate synthase large chain"/>
    <property type="match status" value="1"/>
</dbReference>
<feature type="non-terminal residue" evidence="14">
    <location>
        <position position="1"/>
    </location>
</feature>
<accession>X0WQ59</accession>
<evidence type="ECO:0000256" key="4">
    <source>
        <dbReference type="ARBA" id="ARBA00022598"/>
    </source>
</evidence>
<proteinExistence type="inferred from homology"/>
<dbReference type="PRINTS" id="PR00098">
    <property type="entry name" value="CPSASE"/>
</dbReference>
<feature type="non-terminal residue" evidence="14">
    <location>
        <position position="243"/>
    </location>
</feature>
<dbReference type="PANTHER" id="PTHR11405">
    <property type="entry name" value="CARBAMOYLTRANSFERASE FAMILY MEMBER"/>
    <property type="match status" value="1"/>
</dbReference>
<dbReference type="PANTHER" id="PTHR11405:SF53">
    <property type="entry name" value="CARBAMOYL-PHOSPHATE SYNTHASE [AMMONIA], MITOCHONDRIAL"/>
    <property type="match status" value="1"/>
</dbReference>
<comment type="similarity">
    <text evidence="2">Belongs to the CarB family.</text>
</comment>
<dbReference type="PROSITE" id="PS00867">
    <property type="entry name" value="CPSASE_2"/>
    <property type="match status" value="1"/>
</dbReference>
<evidence type="ECO:0000256" key="11">
    <source>
        <dbReference type="ARBA" id="ARBA00047359"/>
    </source>
</evidence>
<dbReference type="AlphaFoldDB" id="X0WQ59"/>
<dbReference type="InterPro" id="IPR005479">
    <property type="entry name" value="CPAse_ATP-bd"/>
</dbReference>
<keyword evidence="10" id="KW-0464">Manganese</keyword>
<keyword evidence="7" id="KW-0677">Repeat</keyword>
<dbReference type="EMBL" id="BARS01048119">
    <property type="protein sequence ID" value="GAG33104.1"/>
    <property type="molecule type" value="Genomic_DNA"/>
</dbReference>
<dbReference type="Pfam" id="PF02786">
    <property type="entry name" value="CPSase_L_D2"/>
    <property type="match status" value="1"/>
</dbReference>
<dbReference type="GO" id="GO:0004088">
    <property type="term" value="F:carbamoyl-phosphate synthase (glutamine-hydrolyzing) activity"/>
    <property type="evidence" value="ECO:0007669"/>
    <property type="project" value="UniProtKB-EC"/>
</dbReference>
<dbReference type="GO" id="GO:0005524">
    <property type="term" value="F:ATP binding"/>
    <property type="evidence" value="ECO:0007669"/>
    <property type="project" value="UniProtKB-KW"/>
</dbReference>
<keyword evidence="4" id="KW-0436">Ligase</keyword>
<dbReference type="GO" id="GO:0004087">
    <property type="term" value="F:carbamoyl-phosphate synthase (ammonia) activity"/>
    <property type="evidence" value="ECO:0007669"/>
    <property type="project" value="UniProtKB-EC"/>
</dbReference>
<dbReference type="SUPFAM" id="SSF56059">
    <property type="entry name" value="Glutathione synthetase ATP-binding domain-like"/>
    <property type="match status" value="1"/>
</dbReference>
<feature type="domain" description="ATP-grasp" evidence="13">
    <location>
        <begin position="21"/>
        <end position="146"/>
    </location>
</feature>
<evidence type="ECO:0000256" key="9">
    <source>
        <dbReference type="ARBA" id="ARBA00022840"/>
    </source>
</evidence>
<keyword evidence="6" id="KW-0479">Metal-binding</keyword>
<evidence type="ECO:0000256" key="12">
    <source>
        <dbReference type="ARBA" id="ARBA00048816"/>
    </source>
</evidence>
<reference evidence="14" key="1">
    <citation type="journal article" date="2014" name="Front. Microbiol.">
        <title>High frequency of phylogenetically diverse reductive dehalogenase-homologous genes in deep subseafloor sedimentary metagenomes.</title>
        <authorList>
            <person name="Kawai M."/>
            <person name="Futagami T."/>
            <person name="Toyoda A."/>
            <person name="Takaki Y."/>
            <person name="Nishi S."/>
            <person name="Hori S."/>
            <person name="Arai W."/>
            <person name="Tsubouchi T."/>
            <person name="Morono Y."/>
            <person name="Uchiyama I."/>
            <person name="Ito T."/>
            <person name="Fujiyama A."/>
            <person name="Inagaki F."/>
            <person name="Takami H."/>
        </authorList>
    </citation>
    <scope>NUCLEOTIDE SEQUENCE</scope>
    <source>
        <strain evidence="14">Expedition CK06-06</strain>
    </source>
</reference>
<evidence type="ECO:0000313" key="14">
    <source>
        <dbReference type="EMBL" id="GAG33104.1"/>
    </source>
</evidence>
<evidence type="ECO:0000256" key="10">
    <source>
        <dbReference type="ARBA" id="ARBA00023211"/>
    </source>
</evidence>
<comment type="catalytic activity">
    <reaction evidence="12">
        <text>hydrogencarbonate + L-glutamine + 2 ATP + H2O = carbamoyl phosphate + L-glutamate + 2 ADP + phosphate + 2 H(+)</text>
        <dbReference type="Rhea" id="RHEA:18633"/>
        <dbReference type="ChEBI" id="CHEBI:15377"/>
        <dbReference type="ChEBI" id="CHEBI:15378"/>
        <dbReference type="ChEBI" id="CHEBI:17544"/>
        <dbReference type="ChEBI" id="CHEBI:29985"/>
        <dbReference type="ChEBI" id="CHEBI:30616"/>
        <dbReference type="ChEBI" id="CHEBI:43474"/>
        <dbReference type="ChEBI" id="CHEBI:58228"/>
        <dbReference type="ChEBI" id="CHEBI:58359"/>
        <dbReference type="ChEBI" id="CHEBI:456216"/>
        <dbReference type="EC" id="6.3.5.5"/>
    </reaction>
</comment>